<dbReference type="EMBL" id="KN818312">
    <property type="protein sequence ID" value="KIL59627.1"/>
    <property type="molecule type" value="Genomic_DNA"/>
</dbReference>
<dbReference type="HOGENOM" id="CLU_3001863_0_0_1"/>
<accession>A0A0C2WE32</accession>
<dbReference type="AlphaFoldDB" id="A0A0C2WE32"/>
<dbReference type="Proteomes" id="UP000054549">
    <property type="component" value="Unassembled WGS sequence"/>
</dbReference>
<reference evidence="1 2" key="1">
    <citation type="submission" date="2014-04" db="EMBL/GenBank/DDBJ databases">
        <title>Evolutionary Origins and Diversification of the Mycorrhizal Mutualists.</title>
        <authorList>
            <consortium name="DOE Joint Genome Institute"/>
            <consortium name="Mycorrhizal Genomics Consortium"/>
            <person name="Kohler A."/>
            <person name="Kuo A."/>
            <person name="Nagy L.G."/>
            <person name="Floudas D."/>
            <person name="Copeland A."/>
            <person name="Barry K.W."/>
            <person name="Cichocki N."/>
            <person name="Veneault-Fourrey C."/>
            <person name="LaButti K."/>
            <person name="Lindquist E.A."/>
            <person name="Lipzen A."/>
            <person name="Lundell T."/>
            <person name="Morin E."/>
            <person name="Murat C."/>
            <person name="Riley R."/>
            <person name="Ohm R."/>
            <person name="Sun H."/>
            <person name="Tunlid A."/>
            <person name="Henrissat B."/>
            <person name="Grigoriev I.V."/>
            <person name="Hibbett D.S."/>
            <person name="Martin F."/>
        </authorList>
    </citation>
    <scope>NUCLEOTIDE SEQUENCE [LARGE SCALE GENOMIC DNA]</scope>
    <source>
        <strain evidence="1 2">Koide BX008</strain>
    </source>
</reference>
<evidence type="ECO:0000313" key="2">
    <source>
        <dbReference type="Proteomes" id="UP000054549"/>
    </source>
</evidence>
<dbReference type="InParanoid" id="A0A0C2WE32"/>
<name>A0A0C2WE32_AMAMK</name>
<organism evidence="1 2">
    <name type="scientific">Amanita muscaria (strain Koide BX008)</name>
    <dbReference type="NCBI Taxonomy" id="946122"/>
    <lineage>
        <taxon>Eukaryota</taxon>
        <taxon>Fungi</taxon>
        <taxon>Dikarya</taxon>
        <taxon>Basidiomycota</taxon>
        <taxon>Agaricomycotina</taxon>
        <taxon>Agaricomycetes</taxon>
        <taxon>Agaricomycetidae</taxon>
        <taxon>Agaricales</taxon>
        <taxon>Pluteineae</taxon>
        <taxon>Amanitaceae</taxon>
        <taxon>Amanita</taxon>
    </lineage>
</organism>
<protein>
    <submittedName>
        <fullName evidence="1">Uncharacterized protein</fullName>
    </submittedName>
</protein>
<evidence type="ECO:0000313" key="1">
    <source>
        <dbReference type="EMBL" id="KIL59627.1"/>
    </source>
</evidence>
<feature type="non-terminal residue" evidence="1">
    <location>
        <position position="1"/>
    </location>
</feature>
<keyword evidence="2" id="KW-1185">Reference proteome</keyword>
<sequence length="57" mass="6741">RVTVCVRTSNWQTHELGSTWQHSFHPIKVVKRDYAKYTEMSRLSDHSDPSYRFIDSG</sequence>
<proteinExistence type="predicted"/>
<gene>
    <name evidence="1" type="ORF">M378DRAFT_169016</name>
</gene>